<dbReference type="CDD" id="cd07302">
    <property type="entry name" value="CHD"/>
    <property type="match status" value="1"/>
</dbReference>
<dbReference type="PROSITE" id="PS50125">
    <property type="entry name" value="GUANYLATE_CYCLASE_2"/>
    <property type="match status" value="1"/>
</dbReference>
<dbReference type="InterPro" id="IPR029787">
    <property type="entry name" value="Nucleotide_cyclase"/>
</dbReference>
<evidence type="ECO:0000313" key="11">
    <source>
        <dbReference type="WBParaSite" id="Pan_g2749.t1"/>
    </source>
</evidence>
<evidence type="ECO:0000313" key="10">
    <source>
        <dbReference type="Proteomes" id="UP000492821"/>
    </source>
</evidence>
<dbReference type="GO" id="GO:0004383">
    <property type="term" value="F:guanylate cyclase activity"/>
    <property type="evidence" value="ECO:0007669"/>
    <property type="project" value="UniProtKB-EC"/>
</dbReference>
<dbReference type="Proteomes" id="UP000492821">
    <property type="component" value="Unassembled WGS sequence"/>
</dbReference>
<comment type="subcellular location">
    <subcellularLocation>
        <location evidence="2">Membrane</location>
    </subcellularLocation>
</comment>
<dbReference type="InterPro" id="IPR001054">
    <property type="entry name" value="A/G_cyclase"/>
</dbReference>
<keyword evidence="8" id="KW-0456">Lyase</keyword>
<proteinExistence type="predicted"/>
<keyword evidence="5" id="KW-1133">Transmembrane helix</keyword>
<organism evidence="10 11">
    <name type="scientific">Panagrellus redivivus</name>
    <name type="common">Microworm</name>
    <dbReference type="NCBI Taxonomy" id="6233"/>
    <lineage>
        <taxon>Eukaryota</taxon>
        <taxon>Metazoa</taxon>
        <taxon>Ecdysozoa</taxon>
        <taxon>Nematoda</taxon>
        <taxon>Chromadorea</taxon>
        <taxon>Rhabditida</taxon>
        <taxon>Tylenchina</taxon>
        <taxon>Panagrolaimomorpha</taxon>
        <taxon>Panagrolaimoidea</taxon>
        <taxon>Panagrolaimidae</taxon>
        <taxon>Panagrellus</taxon>
    </lineage>
</organism>
<reference evidence="10" key="1">
    <citation type="journal article" date="2013" name="Genetics">
        <title>The draft genome and transcriptome of Panagrellus redivivus are shaped by the harsh demands of a free-living lifestyle.</title>
        <authorList>
            <person name="Srinivasan J."/>
            <person name="Dillman A.R."/>
            <person name="Macchietto M.G."/>
            <person name="Heikkinen L."/>
            <person name="Lakso M."/>
            <person name="Fracchia K.M."/>
            <person name="Antoshechkin I."/>
            <person name="Mortazavi A."/>
            <person name="Wong G."/>
            <person name="Sternberg P.W."/>
        </authorList>
    </citation>
    <scope>NUCLEOTIDE SEQUENCE [LARGE SCALE GENOMIC DNA]</scope>
    <source>
        <strain evidence="10">MT8872</strain>
    </source>
</reference>
<keyword evidence="7" id="KW-0325">Glycoprotein</keyword>
<dbReference type="AlphaFoldDB" id="A0A7E4VV20"/>
<dbReference type="GO" id="GO:0035556">
    <property type="term" value="P:intracellular signal transduction"/>
    <property type="evidence" value="ECO:0007669"/>
    <property type="project" value="InterPro"/>
</dbReference>
<dbReference type="Gene3D" id="3.30.70.1230">
    <property type="entry name" value="Nucleotide cyclase"/>
    <property type="match status" value="1"/>
</dbReference>
<evidence type="ECO:0000256" key="1">
    <source>
        <dbReference type="ARBA" id="ARBA00001436"/>
    </source>
</evidence>
<dbReference type="GO" id="GO:0000166">
    <property type="term" value="F:nucleotide binding"/>
    <property type="evidence" value="ECO:0007669"/>
    <property type="project" value="UniProtKB-KW"/>
</dbReference>
<protein>
    <submittedName>
        <fullName evidence="11">Guanylate cyclase domain-containing protein</fullName>
    </submittedName>
</protein>
<evidence type="ECO:0000256" key="6">
    <source>
        <dbReference type="ARBA" id="ARBA00023136"/>
    </source>
</evidence>
<evidence type="ECO:0000256" key="7">
    <source>
        <dbReference type="ARBA" id="ARBA00023180"/>
    </source>
</evidence>
<name>A0A7E4VV20_PANRE</name>
<dbReference type="InterPro" id="IPR050401">
    <property type="entry name" value="Cyclic_nucleotide_synthase"/>
</dbReference>
<dbReference type="PANTHER" id="PTHR11920:SF335">
    <property type="entry name" value="GUANYLATE CYCLASE"/>
    <property type="match status" value="1"/>
</dbReference>
<evidence type="ECO:0000259" key="9">
    <source>
        <dbReference type="PROSITE" id="PS50125"/>
    </source>
</evidence>
<keyword evidence="10" id="KW-1185">Reference proteome</keyword>
<feature type="domain" description="Guanylate cyclase" evidence="9">
    <location>
        <begin position="29"/>
        <end position="44"/>
    </location>
</feature>
<dbReference type="Pfam" id="PF00211">
    <property type="entry name" value="Guanylate_cyc"/>
    <property type="match status" value="1"/>
</dbReference>
<keyword evidence="3" id="KW-0812">Transmembrane</keyword>
<evidence type="ECO:0000256" key="8">
    <source>
        <dbReference type="ARBA" id="ARBA00023239"/>
    </source>
</evidence>
<dbReference type="SUPFAM" id="SSF55073">
    <property type="entry name" value="Nucleotide cyclase"/>
    <property type="match status" value="1"/>
</dbReference>
<dbReference type="GO" id="GO:0001653">
    <property type="term" value="F:peptide receptor activity"/>
    <property type="evidence" value="ECO:0007669"/>
    <property type="project" value="TreeGrafter"/>
</dbReference>
<evidence type="ECO:0000256" key="3">
    <source>
        <dbReference type="ARBA" id="ARBA00022692"/>
    </source>
</evidence>
<dbReference type="WBParaSite" id="Pan_g2749.t1">
    <property type="protein sequence ID" value="Pan_g2749.t1"/>
    <property type="gene ID" value="Pan_g2749"/>
</dbReference>
<accession>A0A7E4VV20</accession>
<dbReference type="PANTHER" id="PTHR11920">
    <property type="entry name" value="GUANYLYL CYCLASE"/>
    <property type="match status" value="1"/>
</dbReference>
<sequence length="146" mass="16839">MRRNGRFRCTCDEEISKIEYKRYDESYYRYCLFGDTVNVANRMESHGQPGRIHVSESAKTAGLNTNAAFVFTPRGNVEIKGKGIMFTYFLEKNERKSVWEIIGKKREGNATIDGYAELHMAVETPEITPEYLAELAKKRGSQIVKW</sequence>
<keyword evidence="6" id="KW-0472">Membrane</keyword>
<dbReference type="GO" id="GO:0007168">
    <property type="term" value="P:receptor guanylyl cyclase signaling pathway"/>
    <property type="evidence" value="ECO:0007669"/>
    <property type="project" value="TreeGrafter"/>
</dbReference>
<comment type="catalytic activity">
    <reaction evidence="1">
        <text>GTP = 3',5'-cyclic GMP + diphosphate</text>
        <dbReference type="Rhea" id="RHEA:13665"/>
        <dbReference type="ChEBI" id="CHEBI:33019"/>
        <dbReference type="ChEBI" id="CHEBI:37565"/>
        <dbReference type="ChEBI" id="CHEBI:57746"/>
        <dbReference type="EC" id="4.6.1.2"/>
    </reaction>
</comment>
<dbReference type="GO" id="GO:0005886">
    <property type="term" value="C:plasma membrane"/>
    <property type="evidence" value="ECO:0007669"/>
    <property type="project" value="TreeGrafter"/>
</dbReference>
<evidence type="ECO:0000256" key="2">
    <source>
        <dbReference type="ARBA" id="ARBA00004370"/>
    </source>
</evidence>
<reference evidence="11" key="2">
    <citation type="submission" date="2020-10" db="UniProtKB">
        <authorList>
            <consortium name="WormBaseParasite"/>
        </authorList>
    </citation>
    <scope>IDENTIFICATION</scope>
</reference>
<evidence type="ECO:0000256" key="4">
    <source>
        <dbReference type="ARBA" id="ARBA00022741"/>
    </source>
</evidence>
<evidence type="ECO:0000256" key="5">
    <source>
        <dbReference type="ARBA" id="ARBA00022989"/>
    </source>
</evidence>
<keyword evidence="4" id="KW-0547">Nucleotide-binding</keyword>
<dbReference type="GO" id="GO:0004016">
    <property type="term" value="F:adenylate cyclase activity"/>
    <property type="evidence" value="ECO:0007669"/>
    <property type="project" value="TreeGrafter"/>
</dbReference>